<protein>
    <submittedName>
        <fullName evidence="1">Uncharacterized protein</fullName>
    </submittedName>
</protein>
<dbReference type="EMBL" id="CAUYUJ010007757">
    <property type="protein sequence ID" value="CAK0821881.1"/>
    <property type="molecule type" value="Genomic_DNA"/>
</dbReference>
<evidence type="ECO:0000313" key="1">
    <source>
        <dbReference type="EMBL" id="CAK0821881.1"/>
    </source>
</evidence>
<keyword evidence="2" id="KW-1185">Reference proteome</keyword>
<name>A0ABN9RU70_9DINO</name>
<comment type="caution">
    <text evidence="1">The sequence shown here is derived from an EMBL/GenBank/DDBJ whole genome shotgun (WGS) entry which is preliminary data.</text>
</comment>
<sequence>MMAFQLEFDCFRFPAVIGFSDDSGATNLNLRKIFDLNLAGIVKKPAENSKGDKDQPQASCELVTVQFLSGNLAELTSIVMEFLQVASRLSANGVVLQARAVRLPDLDVAKHLELDVDKLLDLHVDIDSRLSINVDADAVDGVFHHEYPRQPRQQGAGSGEGVASVGACSLLLEFGVVDGCRLIRSAGSGGGLPFDPGCHVQWRVAV</sequence>
<accession>A0ABN9RU70</accession>
<dbReference type="Proteomes" id="UP001189429">
    <property type="component" value="Unassembled WGS sequence"/>
</dbReference>
<evidence type="ECO:0000313" key="2">
    <source>
        <dbReference type="Proteomes" id="UP001189429"/>
    </source>
</evidence>
<proteinExistence type="predicted"/>
<organism evidence="1 2">
    <name type="scientific">Prorocentrum cordatum</name>
    <dbReference type="NCBI Taxonomy" id="2364126"/>
    <lineage>
        <taxon>Eukaryota</taxon>
        <taxon>Sar</taxon>
        <taxon>Alveolata</taxon>
        <taxon>Dinophyceae</taxon>
        <taxon>Prorocentrales</taxon>
        <taxon>Prorocentraceae</taxon>
        <taxon>Prorocentrum</taxon>
    </lineage>
</organism>
<gene>
    <name evidence="1" type="ORF">PCOR1329_LOCUS23019</name>
</gene>
<reference evidence="1" key="1">
    <citation type="submission" date="2023-10" db="EMBL/GenBank/DDBJ databases">
        <authorList>
            <person name="Chen Y."/>
            <person name="Shah S."/>
            <person name="Dougan E. K."/>
            <person name="Thang M."/>
            <person name="Chan C."/>
        </authorList>
    </citation>
    <scope>NUCLEOTIDE SEQUENCE [LARGE SCALE GENOMIC DNA]</scope>
</reference>